<dbReference type="EMBL" id="ANFO01000196">
    <property type="protein sequence ID" value="KGQ11584.1"/>
    <property type="molecule type" value="Genomic_DNA"/>
</dbReference>
<dbReference type="Pfam" id="PF00722">
    <property type="entry name" value="Glyco_hydro_16"/>
    <property type="match status" value="1"/>
</dbReference>
<evidence type="ECO:0000313" key="4">
    <source>
        <dbReference type="Proteomes" id="UP000030106"/>
    </source>
</evidence>
<sequence>MANSQFLLLRLLLLAIAAYLATAACECGFTTAQSSASNSSLTFTNAFETDFTAIKKPSEIRGWRGQQYNVTAAQGRGQYGKAFTLDNIAACPKGSPKNDGCANNGADGITLHVGGQLSDGAVTAAEMATSPDNMTWGSYRCGMRLSAFFNDTQEIDIEFLSREFDFENNIYPVNLVIQSMASLQAGYDAAKSGNFKRANLTFDPTNGFHEYRFDYLPGKVRFYADSKLLAEMTGADTPSTAGHLVLQHWSNGNALWSGGPPTVDSPIVVSYVKAYFNSSEADETKKWEKSCDEAKVATCVIPDMGVENATTGGQFLSRQNSSTASARPQLVQGLLFALSWVFVLSVAFI</sequence>
<organism evidence="3 4">
    <name type="scientific">Beauveria bassiana D1-5</name>
    <dbReference type="NCBI Taxonomy" id="1245745"/>
    <lineage>
        <taxon>Eukaryota</taxon>
        <taxon>Fungi</taxon>
        <taxon>Dikarya</taxon>
        <taxon>Ascomycota</taxon>
        <taxon>Pezizomycotina</taxon>
        <taxon>Sordariomycetes</taxon>
        <taxon>Hypocreomycetidae</taxon>
        <taxon>Hypocreales</taxon>
        <taxon>Cordycipitaceae</taxon>
        <taxon>Beauveria</taxon>
    </lineage>
</organism>
<dbReference type="eggNOG" id="ENOG502QWBR">
    <property type="taxonomic scope" value="Eukaryota"/>
</dbReference>
<dbReference type="PROSITE" id="PS51762">
    <property type="entry name" value="GH16_2"/>
    <property type="match status" value="1"/>
</dbReference>
<dbReference type="STRING" id="1245745.A0A0A2WEJ0"/>
<dbReference type="AlphaFoldDB" id="A0A0A2WEJ0"/>
<evidence type="ECO:0000256" key="1">
    <source>
        <dbReference type="SAM" id="SignalP"/>
    </source>
</evidence>
<dbReference type="PANTHER" id="PTHR38121">
    <property type="entry name" value="GH16 DOMAIN-CONTAINING PROTEIN"/>
    <property type="match status" value="1"/>
</dbReference>
<reference evidence="3 4" key="1">
    <citation type="submission" date="2012-10" db="EMBL/GenBank/DDBJ databases">
        <title>Genome sequencing and analysis of entomopathogenic fungi Beauveria bassiana D1-5.</title>
        <authorList>
            <person name="Li Q."/>
            <person name="Wang L."/>
            <person name="Zhang Z."/>
            <person name="Wang Q."/>
            <person name="Ren J."/>
            <person name="Wang M."/>
            <person name="Xu W."/>
            <person name="Wang J."/>
            <person name="Lu Y."/>
            <person name="Du Q."/>
            <person name="Sun Z."/>
        </authorList>
    </citation>
    <scope>NUCLEOTIDE SEQUENCE [LARGE SCALE GENOMIC DNA]</scope>
    <source>
        <strain evidence="3 4">D1-5</strain>
    </source>
</reference>
<dbReference type="GO" id="GO:0004553">
    <property type="term" value="F:hydrolase activity, hydrolyzing O-glycosyl compounds"/>
    <property type="evidence" value="ECO:0007669"/>
    <property type="project" value="InterPro"/>
</dbReference>
<dbReference type="GO" id="GO:0005975">
    <property type="term" value="P:carbohydrate metabolic process"/>
    <property type="evidence" value="ECO:0007669"/>
    <property type="project" value="InterPro"/>
</dbReference>
<gene>
    <name evidence="3" type="ORF">BBAD15_g2656</name>
</gene>
<feature type="domain" description="GH16" evidence="2">
    <location>
        <begin position="49"/>
        <end position="280"/>
    </location>
</feature>
<dbReference type="HOGENOM" id="CLU_040566_0_0_1"/>
<comment type="caution">
    <text evidence="3">The sequence shown here is derived from an EMBL/GenBank/DDBJ whole genome shotgun (WGS) entry which is preliminary data.</text>
</comment>
<evidence type="ECO:0000313" key="3">
    <source>
        <dbReference type="EMBL" id="KGQ11584.1"/>
    </source>
</evidence>
<dbReference type="SUPFAM" id="SSF49899">
    <property type="entry name" value="Concanavalin A-like lectins/glucanases"/>
    <property type="match status" value="1"/>
</dbReference>
<proteinExistence type="predicted"/>
<accession>A0A0A2WEJ0</accession>
<dbReference type="InterPro" id="IPR013320">
    <property type="entry name" value="ConA-like_dom_sf"/>
</dbReference>
<keyword evidence="1" id="KW-0732">Signal</keyword>
<evidence type="ECO:0000259" key="2">
    <source>
        <dbReference type="PROSITE" id="PS51762"/>
    </source>
</evidence>
<protein>
    <submittedName>
        <fullName evidence="3">Beta-glucanase</fullName>
    </submittedName>
</protein>
<dbReference type="CDD" id="cd00413">
    <property type="entry name" value="Glyco_hydrolase_16"/>
    <property type="match status" value="1"/>
</dbReference>
<feature type="signal peptide" evidence="1">
    <location>
        <begin position="1"/>
        <end position="23"/>
    </location>
</feature>
<dbReference type="InterPro" id="IPR000757">
    <property type="entry name" value="Beta-glucanase-like"/>
</dbReference>
<name>A0A0A2WEJ0_BEABA</name>
<dbReference type="PANTHER" id="PTHR38121:SF5">
    <property type="entry name" value="GH16 DOMAIN-CONTAINING PROTEIN"/>
    <property type="match status" value="1"/>
</dbReference>
<dbReference type="Proteomes" id="UP000030106">
    <property type="component" value="Unassembled WGS sequence"/>
</dbReference>
<feature type="chain" id="PRO_5001996629" evidence="1">
    <location>
        <begin position="24"/>
        <end position="349"/>
    </location>
</feature>
<dbReference type="Gene3D" id="2.60.120.200">
    <property type="match status" value="1"/>
</dbReference>
<dbReference type="OrthoDB" id="25131at2759"/>